<evidence type="ECO:0000256" key="1">
    <source>
        <dbReference type="SAM" id="MobiDB-lite"/>
    </source>
</evidence>
<dbReference type="InterPro" id="IPR036415">
    <property type="entry name" value="Lamin_tail_dom_sf"/>
</dbReference>
<dbReference type="Proteomes" id="UP000298513">
    <property type="component" value="Unassembled WGS sequence"/>
</dbReference>
<dbReference type="EMBL" id="SRRU01000001">
    <property type="protein sequence ID" value="TGN86978.1"/>
    <property type="molecule type" value="Genomic_DNA"/>
</dbReference>
<comment type="caution">
    <text evidence="3">The sequence shown here is derived from an EMBL/GenBank/DDBJ whole genome shotgun (WGS) entry which is preliminary data.</text>
</comment>
<evidence type="ECO:0000313" key="3">
    <source>
        <dbReference type="EMBL" id="TGN86978.1"/>
    </source>
</evidence>
<evidence type="ECO:0000259" key="2">
    <source>
        <dbReference type="PROSITE" id="PS51841"/>
    </source>
</evidence>
<keyword evidence="4" id="KW-1185">Reference proteome</keyword>
<accession>A0A4Z1DP77</accession>
<dbReference type="Pfam" id="PF00932">
    <property type="entry name" value="LTD"/>
    <property type="match status" value="1"/>
</dbReference>
<feature type="region of interest" description="Disordered" evidence="1">
    <location>
        <begin position="193"/>
        <end position="216"/>
    </location>
</feature>
<feature type="region of interest" description="Disordered" evidence="1">
    <location>
        <begin position="1"/>
        <end position="30"/>
    </location>
</feature>
<reference evidence="3 4" key="1">
    <citation type="submission" date="2019-04" db="EMBL/GenBank/DDBJ databases">
        <title>Streptomyces sp. nov. Bv016 isolated from bark of Buahinia variegata.</title>
        <authorList>
            <person name="Kanchanasin P."/>
            <person name="Tanasupawat S."/>
            <person name="Yuki M."/>
            <person name="Kudo T."/>
        </authorList>
    </citation>
    <scope>NUCLEOTIDE SEQUENCE [LARGE SCALE GENOMIC DNA]</scope>
    <source>
        <strain evidence="3 4">JCM 4765</strain>
    </source>
</reference>
<dbReference type="InterPro" id="IPR001322">
    <property type="entry name" value="Lamin_tail_dom"/>
</dbReference>
<feature type="compositionally biased region" description="Basic and acidic residues" evidence="1">
    <location>
        <begin position="193"/>
        <end position="204"/>
    </location>
</feature>
<dbReference type="PROSITE" id="PS51841">
    <property type="entry name" value="LTD"/>
    <property type="match status" value="1"/>
</dbReference>
<dbReference type="SUPFAM" id="SSF74853">
    <property type="entry name" value="Lamin A/C globular tail domain"/>
    <property type="match status" value="1"/>
</dbReference>
<feature type="compositionally biased region" description="Basic residues" evidence="1">
    <location>
        <begin position="205"/>
        <end position="216"/>
    </location>
</feature>
<dbReference type="Gene3D" id="2.60.40.1260">
    <property type="entry name" value="Lamin Tail domain"/>
    <property type="match status" value="1"/>
</dbReference>
<evidence type="ECO:0000313" key="4">
    <source>
        <dbReference type="Proteomes" id="UP000298513"/>
    </source>
</evidence>
<name>A0A4Z1DP77_STRGP</name>
<dbReference type="AlphaFoldDB" id="A0A4Z1DP77"/>
<protein>
    <submittedName>
        <fullName evidence="3">Lamin tail domain-containing protein</fullName>
    </submittedName>
</protein>
<organism evidence="3 4">
    <name type="scientific">Streptomyces griseoluteus</name>
    <dbReference type="NCBI Taxonomy" id="29306"/>
    <lineage>
        <taxon>Bacteria</taxon>
        <taxon>Bacillati</taxon>
        <taxon>Actinomycetota</taxon>
        <taxon>Actinomycetes</taxon>
        <taxon>Kitasatosporales</taxon>
        <taxon>Streptomycetaceae</taxon>
        <taxon>Streptomyces</taxon>
    </lineage>
</organism>
<feature type="domain" description="LTD" evidence="2">
    <location>
        <begin position="68"/>
        <end position="191"/>
    </location>
</feature>
<gene>
    <name evidence="3" type="ORF">E5082_00705</name>
</gene>
<proteinExistence type="predicted"/>
<sequence length="216" mass="24037">MSSASRQSGVCAASRSPSAHRTFSAPGRPVGGCPHLAGDSVTSSSVTARRLAAAALAAGALVGAAALPATAADRSHRENVEISRVQYDSPGWDNGSNRSLNNEWVEITNNSRHRVNLDGWRLTEDRRGVTYTFRHFTLGGHQTVRVHTGVGRDTAGDLFQDRRNYVWDNRRDTATLRNDERRFVDSVTWGERGQRWDDNRDHHGRDHHGRGHDHRR</sequence>